<dbReference type="PANTHER" id="PTHR45138">
    <property type="entry name" value="REGULATORY COMPONENTS OF SENSORY TRANSDUCTION SYSTEM"/>
    <property type="match status" value="1"/>
</dbReference>
<keyword evidence="3" id="KW-0812">Transmembrane</keyword>
<evidence type="ECO:0000256" key="2">
    <source>
        <dbReference type="ARBA" id="ARBA00034247"/>
    </source>
</evidence>
<keyword evidence="6" id="KW-1185">Reference proteome</keyword>
<evidence type="ECO:0000313" key="5">
    <source>
        <dbReference type="EMBL" id="PAU79913.1"/>
    </source>
</evidence>
<organism evidence="5 6">
    <name type="scientific">Halovibrio salipaludis</name>
    <dbReference type="NCBI Taxonomy" id="2032626"/>
    <lineage>
        <taxon>Bacteria</taxon>
        <taxon>Pseudomonadati</taxon>
        <taxon>Pseudomonadota</taxon>
        <taxon>Gammaproteobacteria</taxon>
        <taxon>Oceanospirillales</taxon>
        <taxon>Halomonadaceae</taxon>
        <taxon>Halovibrio</taxon>
    </lineage>
</organism>
<reference evidence="5 6" key="1">
    <citation type="submission" date="2017-08" db="EMBL/GenBank/DDBJ databases">
        <title>Halovibrio sewagensis sp. nov., isolated from wastewater of high salinity.</title>
        <authorList>
            <person name="Dong X."/>
            <person name="Zhang G."/>
        </authorList>
    </citation>
    <scope>NUCLEOTIDE SEQUENCE [LARGE SCALE GENOMIC DNA]</scope>
    <source>
        <strain evidence="5 6">YL5-2</strain>
    </source>
</reference>
<feature type="transmembrane region" description="Helical" evidence="3">
    <location>
        <begin position="212"/>
        <end position="231"/>
    </location>
</feature>
<dbReference type="InterPro" id="IPR000160">
    <property type="entry name" value="GGDEF_dom"/>
</dbReference>
<evidence type="ECO:0000256" key="1">
    <source>
        <dbReference type="ARBA" id="ARBA00012528"/>
    </source>
</evidence>
<dbReference type="Gene3D" id="3.30.70.270">
    <property type="match status" value="1"/>
</dbReference>
<dbReference type="SMART" id="SM00267">
    <property type="entry name" value="GGDEF"/>
    <property type="match status" value="1"/>
</dbReference>
<comment type="catalytic activity">
    <reaction evidence="2">
        <text>2 GTP = 3',3'-c-di-GMP + 2 diphosphate</text>
        <dbReference type="Rhea" id="RHEA:24898"/>
        <dbReference type="ChEBI" id="CHEBI:33019"/>
        <dbReference type="ChEBI" id="CHEBI:37565"/>
        <dbReference type="ChEBI" id="CHEBI:58805"/>
        <dbReference type="EC" id="2.7.7.65"/>
    </reaction>
</comment>
<feature type="transmembrane region" description="Helical" evidence="3">
    <location>
        <begin position="147"/>
        <end position="166"/>
    </location>
</feature>
<keyword evidence="3" id="KW-0472">Membrane</keyword>
<dbReference type="EC" id="2.7.7.65" evidence="1"/>
<dbReference type="InterPro" id="IPR050469">
    <property type="entry name" value="Diguanylate_Cyclase"/>
</dbReference>
<dbReference type="InterPro" id="IPR029787">
    <property type="entry name" value="Nucleotide_cyclase"/>
</dbReference>
<evidence type="ECO:0000259" key="4">
    <source>
        <dbReference type="PROSITE" id="PS50887"/>
    </source>
</evidence>
<accession>A0A2A2F5U3</accession>
<feature type="transmembrane region" description="Helical" evidence="3">
    <location>
        <begin position="172"/>
        <end position="200"/>
    </location>
</feature>
<dbReference type="AlphaFoldDB" id="A0A2A2F5U3"/>
<evidence type="ECO:0000256" key="3">
    <source>
        <dbReference type="SAM" id="Phobius"/>
    </source>
</evidence>
<evidence type="ECO:0000313" key="6">
    <source>
        <dbReference type="Proteomes" id="UP000218896"/>
    </source>
</evidence>
<dbReference type="EMBL" id="NSKD01000005">
    <property type="protein sequence ID" value="PAU79913.1"/>
    <property type="molecule type" value="Genomic_DNA"/>
</dbReference>
<dbReference type="SUPFAM" id="SSF55073">
    <property type="entry name" value="Nucleotide cyclase"/>
    <property type="match status" value="1"/>
</dbReference>
<proteinExistence type="predicted"/>
<dbReference type="GO" id="GO:0052621">
    <property type="term" value="F:diguanylate cyclase activity"/>
    <property type="evidence" value="ECO:0007669"/>
    <property type="project" value="UniProtKB-EC"/>
</dbReference>
<dbReference type="PROSITE" id="PS50887">
    <property type="entry name" value="GGDEF"/>
    <property type="match status" value="1"/>
</dbReference>
<protein>
    <recommendedName>
        <fullName evidence="1">diguanylate cyclase</fullName>
        <ecNumber evidence="1">2.7.7.65</ecNumber>
    </recommendedName>
</protein>
<dbReference type="InterPro" id="IPR043128">
    <property type="entry name" value="Rev_trsase/Diguanyl_cyclase"/>
</dbReference>
<name>A0A2A2F5U3_9GAMM</name>
<dbReference type="PANTHER" id="PTHR45138:SF9">
    <property type="entry name" value="DIGUANYLATE CYCLASE DGCM-RELATED"/>
    <property type="match status" value="1"/>
</dbReference>
<comment type="caution">
    <text evidence="5">The sequence shown here is derived from an EMBL/GenBank/DDBJ whole genome shotgun (WGS) entry which is preliminary data.</text>
</comment>
<dbReference type="Proteomes" id="UP000218896">
    <property type="component" value="Unassembled WGS sequence"/>
</dbReference>
<keyword evidence="3" id="KW-1133">Transmembrane helix</keyword>
<sequence length="406" mass="44200">MSPATWRRPSIMVSMRAPVSSSRSSMASSSPLSRPASRSFRFSACSVSRLASSARAVARRASLRAPVLERASSRLAALACSPRARIMDSVLISLPIGFRICFQGTAGKVRYYTRAWGSGYSLALQHRELIMETETAMPVTLRWTLRAGSLLLLLLSLAIFAGHWPWLTPLAFLVPLALFAGWGLWVAGAGCAVFLAATLSQGLSPELGMARHQFVPMLILASGLAAVFVYLREYKAAQLAPLRRTDSLTLASTRDYLDSDLNREIRRGEREGTPVTVAVLHLDDPETPLPEQDQSNLMVRLGRLLHRTLRDFDSYYRSDETGFIIVLPATATPDSVGTIEGIRSQARDMLTREGIELTLSAGVVGANVGDDARSLSEKAQETLLRAQKQGGNRTLTWTDAGGTGHD</sequence>
<gene>
    <name evidence="5" type="ORF">CK501_11995</name>
</gene>
<feature type="domain" description="GGDEF" evidence="4">
    <location>
        <begin position="273"/>
        <end position="399"/>
    </location>
</feature>
<dbReference type="Pfam" id="PF00990">
    <property type="entry name" value="GGDEF"/>
    <property type="match status" value="1"/>
</dbReference>